<dbReference type="SMART" id="SM00086">
    <property type="entry name" value="PAC"/>
    <property type="match status" value="3"/>
</dbReference>
<dbReference type="PROSITE" id="PS50110">
    <property type="entry name" value="RESPONSE_REGULATORY"/>
    <property type="match status" value="1"/>
</dbReference>
<dbReference type="SMART" id="SM00387">
    <property type="entry name" value="HATPase_c"/>
    <property type="match status" value="1"/>
</dbReference>
<dbReference type="Gene3D" id="6.10.340.10">
    <property type="match status" value="1"/>
</dbReference>
<feature type="domain" description="PAC" evidence="13">
    <location>
        <begin position="572"/>
        <end position="623"/>
    </location>
</feature>
<dbReference type="SUPFAM" id="SSF55874">
    <property type="entry name" value="ATPase domain of HSP90 chaperone/DNA topoisomerase II/histidine kinase"/>
    <property type="match status" value="1"/>
</dbReference>
<keyword evidence="16" id="KW-1185">Reference proteome</keyword>
<evidence type="ECO:0000259" key="11">
    <source>
        <dbReference type="PROSITE" id="PS50110"/>
    </source>
</evidence>
<dbReference type="PANTHER" id="PTHR45339">
    <property type="entry name" value="HYBRID SIGNAL TRANSDUCTION HISTIDINE KINASE J"/>
    <property type="match status" value="1"/>
</dbReference>
<dbReference type="InterPro" id="IPR036890">
    <property type="entry name" value="HATPase_C_sf"/>
</dbReference>
<dbReference type="InterPro" id="IPR011006">
    <property type="entry name" value="CheY-like_superfamily"/>
</dbReference>
<dbReference type="Gene3D" id="3.30.565.10">
    <property type="entry name" value="Histidine kinase-like ATPase, C-terminal domain"/>
    <property type="match status" value="1"/>
</dbReference>
<evidence type="ECO:0000256" key="1">
    <source>
        <dbReference type="ARBA" id="ARBA00000085"/>
    </source>
</evidence>
<dbReference type="SMART" id="SM00448">
    <property type="entry name" value="REC"/>
    <property type="match status" value="1"/>
</dbReference>
<feature type="domain" description="HAMP" evidence="14">
    <location>
        <begin position="306"/>
        <end position="362"/>
    </location>
</feature>
<name>A0ABZ0CU19_9BURK</name>
<keyword evidence="9" id="KW-0812">Transmembrane</keyword>
<feature type="domain" description="PAC" evidence="13">
    <location>
        <begin position="698"/>
        <end position="750"/>
    </location>
</feature>
<dbReference type="Pfam" id="PF08447">
    <property type="entry name" value="PAS_3"/>
    <property type="match status" value="2"/>
</dbReference>
<evidence type="ECO:0000256" key="4">
    <source>
        <dbReference type="ARBA" id="ARBA00022553"/>
    </source>
</evidence>
<dbReference type="CDD" id="cd00082">
    <property type="entry name" value="HisKA"/>
    <property type="match status" value="1"/>
</dbReference>
<evidence type="ECO:0000256" key="5">
    <source>
        <dbReference type="ARBA" id="ARBA00022679"/>
    </source>
</evidence>
<evidence type="ECO:0000256" key="8">
    <source>
        <dbReference type="PROSITE-ProRule" id="PRU00169"/>
    </source>
</evidence>
<feature type="domain" description="Histidine kinase" evidence="10">
    <location>
        <begin position="786"/>
        <end position="1008"/>
    </location>
</feature>
<accession>A0ABZ0CU19</accession>
<evidence type="ECO:0000313" key="15">
    <source>
        <dbReference type="EMBL" id="WOB08378.1"/>
    </source>
</evidence>
<dbReference type="PROSITE" id="PS50112">
    <property type="entry name" value="PAS"/>
    <property type="match status" value="1"/>
</dbReference>
<dbReference type="EMBL" id="CP136336">
    <property type="protein sequence ID" value="WOB08378.1"/>
    <property type="molecule type" value="Genomic_DNA"/>
</dbReference>
<evidence type="ECO:0000259" key="14">
    <source>
        <dbReference type="PROSITE" id="PS50885"/>
    </source>
</evidence>
<dbReference type="InterPro" id="IPR036097">
    <property type="entry name" value="HisK_dim/P_sf"/>
</dbReference>
<dbReference type="GO" id="GO:0005524">
    <property type="term" value="F:ATP binding"/>
    <property type="evidence" value="ECO:0007669"/>
    <property type="project" value="UniProtKB-KW"/>
</dbReference>
<feature type="domain" description="PAC" evidence="13">
    <location>
        <begin position="445"/>
        <end position="497"/>
    </location>
</feature>
<dbReference type="InterPro" id="IPR005467">
    <property type="entry name" value="His_kinase_dom"/>
</dbReference>
<keyword evidence="6" id="KW-0418">Kinase</keyword>
<dbReference type="SMART" id="SM00388">
    <property type="entry name" value="HisKA"/>
    <property type="match status" value="1"/>
</dbReference>
<keyword evidence="7" id="KW-0902">Two-component regulatory system</keyword>
<dbReference type="CDD" id="cd18773">
    <property type="entry name" value="PDC1_HK_sensor"/>
    <property type="match status" value="1"/>
</dbReference>
<dbReference type="PROSITE" id="PS50885">
    <property type="entry name" value="HAMP"/>
    <property type="match status" value="1"/>
</dbReference>
<dbReference type="Gene3D" id="3.30.450.20">
    <property type="entry name" value="PAS domain"/>
    <property type="match status" value="4"/>
</dbReference>
<dbReference type="Gene3D" id="1.10.287.130">
    <property type="match status" value="1"/>
</dbReference>
<evidence type="ECO:0000259" key="12">
    <source>
        <dbReference type="PROSITE" id="PS50112"/>
    </source>
</evidence>
<keyword evidence="15" id="KW-0067">ATP-binding</keyword>
<keyword evidence="9" id="KW-1133">Transmembrane helix</keyword>
<evidence type="ECO:0000313" key="16">
    <source>
        <dbReference type="Proteomes" id="UP001303946"/>
    </source>
</evidence>
<evidence type="ECO:0000256" key="2">
    <source>
        <dbReference type="ARBA" id="ARBA00004370"/>
    </source>
</evidence>
<feature type="domain" description="Response regulatory" evidence="11">
    <location>
        <begin position="1035"/>
        <end position="1151"/>
    </location>
</feature>
<dbReference type="InterPro" id="IPR003594">
    <property type="entry name" value="HATPase_dom"/>
</dbReference>
<dbReference type="SUPFAM" id="SSF52172">
    <property type="entry name" value="CheY-like"/>
    <property type="match status" value="1"/>
</dbReference>
<dbReference type="InterPro" id="IPR013655">
    <property type="entry name" value="PAS_fold_3"/>
</dbReference>
<feature type="modified residue" description="4-aspartylphosphate" evidence="8">
    <location>
        <position position="1084"/>
    </location>
</feature>
<dbReference type="SUPFAM" id="SSF55785">
    <property type="entry name" value="PYP-like sensor domain (PAS domain)"/>
    <property type="match status" value="3"/>
</dbReference>
<dbReference type="InterPro" id="IPR004358">
    <property type="entry name" value="Sig_transdc_His_kin-like_C"/>
</dbReference>
<evidence type="ECO:0000259" key="13">
    <source>
        <dbReference type="PROSITE" id="PS50113"/>
    </source>
</evidence>
<dbReference type="CDD" id="cd18774">
    <property type="entry name" value="PDC2_HK_sensor"/>
    <property type="match status" value="1"/>
</dbReference>
<dbReference type="Pfam" id="PF00512">
    <property type="entry name" value="HisKA"/>
    <property type="match status" value="1"/>
</dbReference>
<dbReference type="RefSeq" id="WP_316701116.1">
    <property type="nucleotide sequence ID" value="NZ_CP136336.1"/>
</dbReference>
<dbReference type="InterPro" id="IPR001610">
    <property type="entry name" value="PAC"/>
</dbReference>
<dbReference type="PROSITE" id="PS50109">
    <property type="entry name" value="HIS_KIN"/>
    <property type="match status" value="1"/>
</dbReference>
<keyword evidence="9" id="KW-0472">Membrane</keyword>
<dbReference type="CDD" id="cd16922">
    <property type="entry name" value="HATPase_EvgS-ArcB-TorS-like"/>
    <property type="match status" value="1"/>
</dbReference>
<dbReference type="EC" id="2.7.13.3" evidence="3"/>
<dbReference type="CDD" id="cd00130">
    <property type="entry name" value="PAS"/>
    <property type="match status" value="2"/>
</dbReference>
<evidence type="ECO:0000259" key="10">
    <source>
        <dbReference type="PROSITE" id="PS50109"/>
    </source>
</evidence>
<dbReference type="InterPro" id="IPR003661">
    <property type="entry name" value="HisK_dim/P_dom"/>
</dbReference>
<evidence type="ECO:0000256" key="7">
    <source>
        <dbReference type="ARBA" id="ARBA00023012"/>
    </source>
</evidence>
<dbReference type="PRINTS" id="PR00344">
    <property type="entry name" value="BCTRLSENSOR"/>
</dbReference>
<dbReference type="Proteomes" id="UP001303946">
    <property type="component" value="Chromosome"/>
</dbReference>
<dbReference type="InterPro" id="IPR035965">
    <property type="entry name" value="PAS-like_dom_sf"/>
</dbReference>
<dbReference type="Gene3D" id="2.10.70.100">
    <property type="match status" value="1"/>
</dbReference>
<dbReference type="NCBIfam" id="TIGR00229">
    <property type="entry name" value="sensory_box"/>
    <property type="match status" value="2"/>
</dbReference>
<dbReference type="InterPro" id="IPR013767">
    <property type="entry name" value="PAS_fold"/>
</dbReference>
<comment type="catalytic activity">
    <reaction evidence="1">
        <text>ATP + protein L-histidine = ADP + protein N-phospho-L-histidine.</text>
        <dbReference type="EC" id="2.7.13.3"/>
    </reaction>
</comment>
<feature type="transmembrane region" description="Helical" evidence="9">
    <location>
        <begin position="284"/>
        <end position="305"/>
    </location>
</feature>
<keyword evidence="4 8" id="KW-0597">Phosphoprotein</keyword>
<dbReference type="Pfam" id="PF00989">
    <property type="entry name" value="PAS"/>
    <property type="match status" value="1"/>
</dbReference>
<dbReference type="Pfam" id="PF02518">
    <property type="entry name" value="HATPase_c"/>
    <property type="match status" value="1"/>
</dbReference>
<keyword evidence="5" id="KW-0808">Transferase</keyword>
<evidence type="ECO:0000256" key="9">
    <source>
        <dbReference type="SAM" id="Phobius"/>
    </source>
</evidence>
<feature type="domain" description="PAS" evidence="12">
    <location>
        <begin position="367"/>
        <end position="440"/>
    </location>
</feature>
<organism evidence="15 16">
    <name type="scientific">Piscinibacter gummiphilus</name>
    <dbReference type="NCBI Taxonomy" id="946333"/>
    <lineage>
        <taxon>Bacteria</taxon>
        <taxon>Pseudomonadati</taxon>
        <taxon>Pseudomonadota</taxon>
        <taxon>Betaproteobacteria</taxon>
        <taxon>Burkholderiales</taxon>
        <taxon>Sphaerotilaceae</taxon>
        <taxon>Piscinibacter</taxon>
    </lineage>
</organism>
<dbReference type="CDD" id="cd17546">
    <property type="entry name" value="REC_hyHK_CKI1_RcsC-like"/>
    <property type="match status" value="1"/>
</dbReference>
<proteinExistence type="predicted"/>
<evidence type="ECO:0000256" key="3">
    <source>
        <dbReference type="ARBA" id="ARBA00012438"/>
    </source>
</evidence>
<dbReference type="PROSITE" id="PS50113">
    <property type="entry name" value="PAC"/>
    <property type="match status" value="3"/>
</dbReference>
<evidence type="ECO:0000256" key="6">
    <source>
        <dbReference type="ARBA" id="ARBA00022777"/>
    </source>
</evidence>
<dbReference type="Pfam" id="PF00072">
    <property type="entry name" value="Response_reg"/>
    <property type="match status" value="1"/>
</dbReference>
<comment type="subcellular location">
    <subcellularLocation>
        <location evidence="2">Membrane</location>
    </subcellularLocation>
</comment>
<gene>
    <name evidence="15" type="ORF">RXV79_26195</name>
</gene>
<sequence length="1158" mass="126256">MRHALPIRARLSLLVLATALPLLALIAYNGITQAQQDAERAAIEALRAARGAALETEAIISNAERLLSLLAKREGVHALDPALCDPLFKSFRGLFPTYTNLISVKRNGDRVCSAIDPPPGAPMRVNRGLPLEETLRTQRFTIGPLSRGYFTNRWVLLVAFPLPEQEVDGRKESPGVIAMSLDLTTLRLGPGPGELPSRALARIVDGKGAVIGSSLKPEEWIGQSLAHIPWFRQLVPGAERTGESPDFEGVNRIFGVVPVRGTPWHAAVGIPIDAVYGPVRERTLISVALALLAIGMAAALGLLIARRTSAPVEAMAAAARRASVSPEPDALAHLDLSGAPREVGALADDFSSMLRARAAAERALRDSEENLATTLHSIGDAVIVTDTRGHITRMNATAERLTGWPLADAVGRPLLDVFHIVNADSRTPAEDPVKPVLASGEVVGLANHTTLISRDGREYQIADSAAPIRDAQGRVTGVVLVFSDVTESYRVQQALRSREEQLSSTGELARVAGWELDIQTGETTTSNEMCLLLDVPPGSHFSMTEGWKFCRPGVREQVEPLIAAAITDGTPWDVEIPMVTASDRPIWVRSRGRVVMKDGKPARMLGVIQDITDLRESQDKLRESESLLKMASRLVRMGAWIATLKDRRLVWSDEAAIIHEMPPGYSPSLDEAGQFYAPEYRELVNQAFSACARRGVAYDLEMQILTKSGRRIWVRTLGNAVRNHEGVISRVHGAFIDITEERAAREELQTHRHHLEQLVSERTTDLVAARNAAEAASRAKSAFLANMSHEIRTPMNAIIGLTHLLHEELQDRPQALAQLDKVGAAAHHLLGVINDILDLSKIEADRLELEEREFALAEIIDNAQGMLRERATAKGLELVTEIAPGMPQRLVGDALRLEQILLNFLSNAIKFSEHGRILLRARVAQSAENVVMLHVEVQDHGIGITPEQQARLFQSFSQADDSTSRKYGGTGLGLVIAKRLASLMGGNVGVRSSPGVGSTFWMTARLRVAVDPPEHADGAHLRPEEEIAARHAGARVLLVDDEPVNQEVTLALLSRLKLTVDVVSNGAEAVERVRTHDYALVLMDVQMPVMDGLDASRAIRQLPERRRLPILAMTANAYAEDRELCLAAGMNDHITKPVAPSRLYACVLHWLDGTSVTT</sequence>
<reference evidence="15 16" key="1">
    <citation type="submission" date="2023-10" db="EMBL/GenBank/DDBJ databases">
        <title>Bacteria for the degradation of biodegradable plastic PBAT(Polybutylene adipate terephthalate).</title>
        <authorList>
            <person name="Weon H.-Y."/>
            <person name="Yeon J."/>
        </authorList>
    </citation>
    <scope>NUCLEOTIDE SEQUENCE [LARGE SCALE GENOMIC DNA]</scope>
    <source>
        <strain evidence="15 16">SBD 7-3</strain>
    </source>
</reference>
<dbReference type="InterPro" id="IPR000700">
    <property type="entry name" value="PAS-assoc_C"/>
</dbReference>
<dbReference type="InterPro" id="IPR003660">
    <property type="entry name" value="HAMP_dom"/>
</dbReference>
<dbReference type="PANTHER" id="PTHR45339:SF1">
    <property type="entry name" value="HYBRID SIGNAL TRANSDUCTION HISTIDINE KINASE J"/>
    <property type="match status" value="1"/>
</dbReference>
<dbReference type="SUPFAM" id="SSF47384">
    <property type="entry name" value="Homodimeric domain of signal transducing histidine kinase"/>
    <property type="match status" value="1"/>
</dbReference>
<protein>
    <recommendedName>
        <fullName evidence="3">histidine kinase</fullName>
        <ecNumber evidence="3">2.7.13.3</ecNumber>
    </recommendedName>
</protein>
<dbReference type="InterPro" id="IPR000014">
    <property type="entry name" value="PAS"/>
</dbReference>
<dbReference type="SMART" id="SM00091">
    <property type="entry name" value="PAS"/>
    <property type="match status" value="1"/>
</dbReference>
<dbReference type="Gene3D" id="3.40.50.2300">
    <property type="match status" value="1"/>
</dbReference>
<dbReference type="InterPro" id="IPR001789">
    <property type="entry name" value="Sig_transdc_resp-reg_receiver"/>
</dbReference>
<keyword evidence="15" id="KW-0547">Nucleotide-binding</keyword>